<evidence type="ECO:0000259" key="6">
    <source>
        <dbReference type="Pfam" id="PF07980"/>
    </source>
</evidence>
<dbReference type="Pfam" id="PF14322">
    <property type="entry name" value="SusD-like_3"/>
    <property type="match status" value="1"/>
</dbReference>
<keyword evidence="3" id="KW-0732">Signal</keyword>
<keyword evidence="9" id="KW-1185">Reference proteome</keyword>
<dbReference type="InterPro" id="IPR033985">
    <property type="entry name" value="SusD-like_N"/>
</dbReference>
<evidence type="ECO:0000313" key="9">
    <source>
        <dbReference type="Proteomes" id="UP000192756"/>
    </source>
</evidence>
<gene>
    <name evidence="8" type="ORF">SAMN04488524_0805</name>
</gene>
<proteinExistence type="inferred from homology"/>
<dbReference type="AlphaFoldDB" id="A0A1W1ZJU1"/>
<dbReference type="OrthoDB" id="697229at2"/>
<evidence type="ECO:0000259" key="7">
    <source>
        <dbReference type="Pfam" id="PF14322"/>
    </source>
</evidence>
<organism evidence="8 9">
    <name type="scientific">Pedobacter africanus</name>
    <dbReference type="NCBI Taxonomy" id="151894"/>
    <lineage>
        <taxon>Bacteria</taxon>
        <taxon>Pseudomonadati</taxon>
        <taxon>Bacteroidota</taxon>
        <taxon>Sphingobacteriia</taxon>
        <taxon>Sphingobacteriales</taxon>
        <taxon>Sphingobacteriaceae</taxon>
        <taxon>Pedobacter</taxon>
    </lineage>
</organism>
<evidence type="ECO:0000256" key="4">
    <source>
        <dbReference type="ARBA" id="ARBA00023136"/>
    </source>
</evidence>
<dbReference type="Proteomes" id="UP000192756">
    <property type="component" value="Unassembled WGS sequence"/>
</dbReference>
<dbReference type="Gene3D" id="1.25.40.390">
    <property type="match status" value="1"/>
</dbReference>
<feature type="domain" description="SusD-like N-terminal" evidence="7">
    <location>
        <begin position="21"/>
        <end position="221"/>
    </location>
</feature>
<dbReference type="PROSITE" id="PS51257">
    <property type="entry name" value="PROKAR_LIPOPROTEIN"/>
    <property type="match status" value="1"/>
</dbReference>
<sequence length="444" mass="50329">MKNKFMIGLLLSTVLMGCGKFLDVKPKGVVIPEKMSDYEGLLNSREMTGTFPVNMLRFTDDFYDGTFGDLTQTPDANGYYWRPELTVDEKKEPDVWGPLYNRIYNANVIINGVLKTTDAPEADKKRVYGEALVHRAVYYLDLLTVFAKAYNPATAATDPGMPMPVNTDVTGKAPARSSIKETLESMITDLKAAVEVLPLTNINRTRITKHVAYGVLSRVYLYMADYARAEEYTDLALQAPHSLLDYNNYADTYEVPVYDLSPEVLWYRMGVNADGPDNMLYSDDLKTYYTSDDIRLEFLTVTSNSGMQRIGFMVFYNFGITFPELYLTKAELLARKGKTNDAMALVNMIRSKRFKAANSGQSASTPEEALQKVLAERRREMAYSGMRWFDMKRLDQEGRMPELKRINKETGKVEATLAPHSPNYTFEIPVRVLKFNPGMAKNHP</sequence>
<evidence type="ECO:0000313" key="8">
    <source>
        <dbReference type="EMBL" id="SMC48810.1"/>
    </source>
</evidence>
<dbReference type="EMBL" id="FWXT01000001">
    <property type="protein sequence ID" value="SMC48810.1"/>
    <property type="molecule type" value="Genomic_DNA"/>
</dbReference>
<comment type="similarity">
    <text evidence="2">Belongs to the SusD family.</text>
</comment>
<feature type="domain" description="RagB/SusD" evidence="6">
    <location>
        <begin position="324"/>
        <end position="396"/>
    </location>
</feature>
<evidence type="ECO:0000256" key="5">
    <source>
        <dbReference type="ARBA" id="ARBA00023237"/>
    </source>
</evidence>
<name>A0A1W1ZJU1_9SPHI</name>
<reference evidence="9" key="1">
    <citation type="submission" date="2017-04" db="EMBL/GenBank/DDBJ databases">
        <authorList>
            <person name="Varghese N."/>
            <person name="Submissions S."/>
        </authorList>
    </citation>
    <scope>NUCLEOTIDE SEQUENCE [LARGE SCALE GENOMIC DNA]</scope>
    <source>
        <strain evidence="9">DSM 12126</strain>
    </source>
</reference>
<dbReference type="InterPro" id="IPR012944">
    <property type="entry name" value="SusD_RagB_dom"/>
</dbReference>
<accession>A0A1W1ZJU1</accession>
<dbReference type="STRING" id="151894.SAMN04488524_0805"/>
<evidence type="ECO:0000256" key="1">
    <source>
        <dbReference type="ARBA" id="ARBA00004442"/>
    </source>
</evidence>
<dbReference type="Pfam" id="PF07980">
    <property type="entry name" value="SusD_RagB"/>
    <property type="match status" value="1"/>
</dbReference>
<dbReference type="InterPro" id="IPR011990">
    <property type="entry name" value="TPR-like_helical_dom_sf"/>
</dbReference>
<keyword evidence="5" id="KW-0998">Cell outer membrane</keyword>
<keyword evidence="4" id="KW-0472">Membrane</keyword>
<evidence type="ECO:0000256" key="3">
    <source>
        <dbReference type="ARBA" id="ARBA00022729"/>
    </source>
</evidence>
<dbReference type="GO" id="GO:0009279">
    <property type="term" value="C:cell outer membrane"/>
    <property type="evidence" value="ECO:0007669"/>
    <property type="project" value="UniProtKB-SubCell"/>
</dbReference>
<comment type="subcellular location">
    <subcellularLocation>
        <location evidence="1">Cell outer membrane</location>
    </subcellularLocation>
</comment>
<dbReference type="RefSeq" id="WP_159451638.1">
    <property type="nucleotide sequence ID" value="NZ_FWXT01000001.1"/>
</dbReference>
<evidence type="ECO:0000256" key="2">
    <source>
        <dbReference type="ARBA" id="ARBA00006275"/>
    </source>
</evidence>
<protein>
    <submittedName>
        <fullName evidence="8">SusD family protein</fullName>
    </submittedName>
</protein>
<dbReference type="SUPFAM" id="SSF48452">
    <property type="entry name" value="TPR-like"/>
    <property type="match status" value="1"/>
</dbReference>